<organism evidence="1 2">
    <name type="scientific">Reticulomyxa filosa</name>
    <dbReference type="NCBI Taxonomy" id="46433"/>
    <lineage>
        <taxon>Eukaryota</taxon>
        <taxon>Sar</taxon>
        <taxon>Rhizaria</taxon>
        <taxon>Retaria</taxon>
        <taxon>Foraminifera</taxon>
        <taxon>Monothalamids</taxon>
        <taxon>Reticulomyxidae</taxon>
        <taxon>Reticulomyxa</taxon>
    </lineage>
</organism>
<dbReference type="Proteomes" id="UP000023152">
    <property type="component" value="Unassembled WGS sequence"/>
</dbReference>
<dbReference type="AlphaFoldDB" id="X6PDX2"/>
<name>X6PDX2_RETFI</name>
<keyword evidence="2" id="KW-1185">Reference proteome</keyword>
<sequence length="185" mass="21931">EQVETYKANDVIDAKDRVAYLEIELPNATQERDREDIALKLRDCRNDMSALRLQIIELELKKQIDAVIQYSSEQKKKLKEYHTALEQLHHQKTHVGNNDCQTHKDKIESLKSEIQQVHNLNVSRKNVSHVIFGKYNLALIGKKQHKEKILQCWSHNNRRKYLRILFWVLFIQIYESTTNIIKKKG</sequence>
<gene>
    <name evidence="1" type="ORF">RFI_00754</name>
</gene>
<proteinExistence type="predicted"/>
<comment type="caution">
    <text evidence="1">The sequence shown here is derived from an EMBL/GenBank/DDBJ whole genome shotgun (WGS) entry which is preliminary data.</text>
</comment>
<feature type="non-terminal residue" evidence="1">
    <location>
        <position position="1"/>
    </location>
</feature>
<evidence type="ECO:0000313" key="1">
    <source>
        <dbReference type="EMBL" id="ETO36308.1"/>
    </source>
</evidence>
<protein>
    <recommendedName>
        <fullName evidence="3">Viral A-type inclusion protein</fullName>
    </recommendedName>
</protein>
<evidence type="ECO:0000313" key="2">
    <source>
        <dbReference type="Proteomes" id="UP000023152"/>
    </source>
</evidence>
<dbReference type="EMBL" id="ASPP01000805">
    <property type="protein sequence ID" value="ETO36308.1"/>
    <property type="molecule type" value="Genomic_DNA"/>
</dbReference>
<evidence type="ECO:0008006" key="3">
    <source>
        <dbReference type="Google" id="ProtNLM"/>
    </source>
</evidence>
<reference evidence="1 2" key="1">
    <citation type="journal article" date="2013" name="Curr. Biol.">
        <title>The Genome of the Foraminiferan Reticulomyxa filosa.</title>
        <authorList>
            <person name="Glockner G."/>
            <person name="Hulsmann N."/>
            <person name="Schleicher M."/>
            <person name="Noegel A.A."/>
            <person name="Eichinger L."/>
            <person name="Gallinger C."/>
            <person name="Pawlowski J."/>
            <person name="Sierra R."/>
            <person name="Euteneuer U."/>
            <person name="Pillet L."/>
            <person name="Moustafa A."/>
            <person name="Platzer M."/>
            <person name="Groth M."/>
            <person name="Szafranski K."/>
            <person name="Schliwa M."/>
        </authorList>
    </citation>
    <scope>NUCLEOTIDE SEQUENCE [LARGE SCALE GENOMIC DNA]</scope>
</reference>
<accession>X6PDX2</accession>